<protein>
    <submittedName>
        <fullName evidence="2">Uncharacterized protein</fullName>
    </submittedName>
</protein>
<reference evidence="2 3" key="1">
    <citation type="submission" date="2016-08" db="EMBL/GenBank/DDBJ databases">
        <title>Draft genome sequence of Candidatus Piscirickettsia litoralis, from seawater.</title>
        <authorList>
            <person name="Wan X."/>
            <person name="Lee A.J."/>
            <person name="Hou S."/>
            <person name="Donachie S.P."/>
        </authorList>
    </citation>
    <scope>NUCLEOTIDE SEQUENCE [LARGE SCALE GENOMIC DNA]</scope>
    <source>
        <strain evidence="2 3">Y2</strain>
    </source>
</reference>
<evidence type="ECO:0000256" key="1">
    <source>
        <dbReference type="SAM" id="MobiDB-lite"/>
    </source>
</evidence>
<feature type="compositionally biased region" description="Low complexity" evidence="1">
    <location>
        <begin position="57"/>
        <end position="74"/>
    </location>
</feature>
<evidence type="ECO:0000313" key="2">
    <source>
        <dbReference type="EMBL" id="ODN43245.1"/>
    </source>
</evidence>
<organism evidence="2 3">
    <name type="scientific">Piscirickettsia litoralis</name>
    <dbReference type="NCBI Taxonomy" id="1891921"/>
    <lineage>
        <taxon>Bacteria</taxon>
        <taxon>Pseudomonadati</taxon>
        <taxon>Pseudomonadota</taxon>
        <taxon>Gammaproteobacteria</taxon>
        <taxon>Thiotrichales</taxon>
        <taxon>Piscirickettsiaceae</taxon>
        <taxon>Piscirickettsia</taxon>
    </lineage>
</organism>
<feature type="region of interest" description="Disordered" evidence="1">
    <location>
        <begin position="57"/>
        <end position="79"/>
    </location>
</feature>
<keyword evidence="3" id="KW-1185">Reference proteome</keyword>
<evidence type="ECO:0000313" key="3">
    <source>
        <dbReference type="Proteomes" id="UP000094329"/>
    </source>
</evidence>
<proteinExistence type="predicted"/>
<comment type="caution">
    <text evidence="2">The sequence shown here is derived from an EMBL/GenBank/DDBJ whole genome shotgun (WGS) entry which is preliminary data.</text>
</comment>
<dbReference type="EMBL" id="MDTU01000001">
    <property type="protein sequence ID" value="ODN43245.1"/>
    <property type="molecule type" value="Genomic_DNA"/>
</dbReference>
<gene>
    <name evidence="2" type="ORF">BGC07_10360</name>
</gene>
<accession>A0ABX3A402</accession>
<sequence length="140" mass="15272">MGMVASFLSRITPLFKKSLRLTLINSGFVFSVILSSQAENNAQANSEPLYLYFHQQNNNQSQSTSSSAPLNQSQRKSSPVEVNMGVGANISASTSVQLGLNGLYNKNNKIENSKSLSDQENCEGRCLLLNGVSLSTQYKF</sequence>
<name>A0ABX3A402_9GAMM</name>
<dbReference type="Proteomes" id="UP000094329">
    <property type="component" value="Unassembled WGS sequence"/>
</dbReference>